<protein>
    <recommendedName>
        <fullName evidence="3">Nucleotidyl transferase AbiEii/AbiGii toxin family protein</fullName>
    </recommendedName>
</protein>
<organism evidence="1 2">
    <name type="scientific">Marinagarivorans cellulosilyticus</name>
    <dbReference type="NCBI Taxonomy" id="2721545"/>
    <lineage>
        <taxon>Bacteria</taxon>
        <taxon>Pseudomonadati</taxon>
        <taxon>Pseudomonadota</taxon>
        <taxon>Gammaproteobacteria</taxon>
        <taxon>Cellvibrionales</taxon>
        <taxon>Cellvibrionaceae</taxon>
        <taxon>Marinagarivorans</taxon>
    </lineage>
</organism>
<gene>
    <name evidence="1" type="ORF">MARGE09_P0009</name>
</gene>
<dbReference type="RefSeq" id="WP_236985249.1">
    <property type="nucleotide sequence ID" value="NZ_AP023086.1"/>
</dbReference>
<accession>A0AAN1WDW2</accession>
<dbReference type="EMBL" id="AP023086">
    <property type="protein sequence ID" value="BCD95810.1"/>
    <property type="molecule type" value="Genomic_DNA"/>
</dbReference>
<name>A0AAN1WDW2_9GAMM</name>
<dbReference type="Pfam" id="PF08843">
    <property type="entry name" value="AbiEii"/>
    <property type="match status" value="1"/>
</dbReference>
<keyword evidence="2" id="KW-1185">Reference proteome</keyword>
<dbReference type="Proteomes" id="UP001320119">
    <property type="component" value="Chromosome"/>
</dbReference>
<dbReference type="KEGG" id="marq:MARGE09_P0009"/>
<evidence type="ECO:0000313" key="1">
    <source>
        <dbReference type="EMBL" id="BCD95810.1"/>
    </source>
</evidence>
<evidence type="ECO:0008006" key="3">
    <source>
        <dbReference type="Google" id="ProtNLM"/>
    </source>
</evidence>
<dbReference type="Gene3D" id="3.10.450.620">
    <property type="entry name" value="JHP933, nucleotidyltransferase-like core domain"/>
    <property type="match status" value="1"/>
</dbReference>
<reference evidence="1 2" key="1">
    <citation type="journal article" date="2022" name="IScience">
        <title>An ultrasensitive nanofiber-based assay for enzymatic hydrolysis and deep-sea microbial degradation of cellulose.</title>
        <authorList>
            <person name="Tsudome M."/>
            <person name="Tachioka M."/>
            <person name="Miyazaki M."/>
            <person name="Uchimura K."/>
            <person name="Tsuda M."/>
            <person name="Takaki Y."/>
            <person name="Deguchi S."/>
        </authorList>
    </citation>
    <scope>NUCLEOTIDE SEQUENCE [LARGE SCALE GENOMIC DNA]</scope>
    <source>
        <strain evidence="1 2">GE09</strain>
    </source>
</reference>
<evidence type="ECO:0000313" key="2">
    <source>
        <dbReference type="Proteomes" id="UP001320119"/>
    </source>
</evidence>
<sequence>MPPIYLHKHKDYKELIRSVAVDKGIAPDLIEKDYWIMHSLYGLKAQGYRFELKGGTSLSKGFGIIHRFSEDIDIRIEPPEEPKVATGKNQDKDQHCASRKAFYDQLAQDISIDGIDEVVREIAFDDIRYRSAGIRLKYSSFNPISQGVKDGVLLEVGFDTVTPNQQVSISSWALDFAKTHKMPIIDNEAKDIACYEPGYTFVEKLQTIATKFRNQQQQGSMPKNFMRHYYDIYCLLESEGVRSFIGTKAYQEHKQKRFPRADIQIPIAENEAFLLSDSETRKLYASNYQSTSALYYQKQPSFDELLARIQSVISEL</sequence>
<dbReference type="InterPro" id="IPR014942">
    <property type="entry name" value="AbiEii"/>
</dbReference>
<proteinExistence type="predicted"/>
<dbReference type="AlphaFoldDB" id="A0AAN1WDW2"/>